<dbReference type="RefSeq" id="WP_160633767.1">
    <property type="nucleotide sequence ID" value="NZ_WWNE01000011.1"/>
</dbReference>
<feature type="domain" description="PAC" evidence="5">
    <location>
        <begin position="203"/>
        <end position="256"/>
    </location>
</feature>
<evidence type="ECO:0000256" key="3">
    <source>
        <dbReference type="SAM" id="Coils"/>
    </source>
</evidence>
<dbReference type="InterPro" id="IPR052016">
    <property type="entry name" value="Bact_Sigma-Reg"/>
</dbReference>
<dbReference type="GO" id="GO:0000160">
    <property type="term" value="P:phosphorelay signal transduction system"/>
    <property type="evidence" value="ECO:0007669"/>
    <property type="project" value="InterPro"/>
</dbReference>
<evidence type="ECO:0000256" key="1">
    <source>
        <dbReference type="ARBA" id="ARBA00022801"/>
    </source>
</evidence>
<name>A0A6N9NNH6_9FLAO</name>
<dbReference type="SUPFAM" id="SSF55785">
    <property type="entry name" value="PYP-like sensor domain (PAS domain)"/>
    <property type="match status" value="1"/>
</dbReference>
<dbReference type="InterPro" id="IPR001789">
    <property type="entry name" value="Sig_transdc_resp-reg_receiver"/>
</dbReference>
<keyword evidence="3" id="KW-0175">Coiled coil</keyword>
<dbReference type="Proteomes" id="UP000470771">
    <property type="component" value="Unassembled WGS sequence"/>
</dbReference>
<dbReference type="PANTHER" id="PTHR43156:SF9">
    <property type="entry name" value="HAMP DOMAIN-CONTAINING PROTEIN"/>
    <property type="match status" value="1"/>
</dbReference>
<feature type="modified residue" description="4-aspartylphosphate" evidence="2">
    <location>
        <position position="54"/>
    </location>
</feature>
<dbReference type="PANTHER" id="PTHR43156">
    <property type="entry name" value="STAGE II SPORULATION PROTEIN E-RELATED"/>
    <property type="match status" value="1"/>
</dbReference>
<proteinExistence type="predicted"/>
<dbReference type="SMART" id="SM00331">
    <property type="entry name" value="PP2C_SIG"/>
    <property type="match status" value="1"/>
</dbReference>
<dbReference type="GO" id="GO:0016791">
    <property type="term" value="F:phosphatase activity"/>
    <property type="evidence" value="ECO:0007669"/>
    <property type="project" value="TreeGrafter"/>
</dbReference>
<feature type="domain" description="Response regulatory" evidence="4">
    <location>
        <begin position="2"/>
        <end position="119"/>
    </location>
</feature>
<dbReference type="InterPro" id="IPR035965">
    <property type="entry name" value="PAS-like_dom_sf"/>
</dbReference>
<evidence type="ECO:0000313" key="7">
    <source>
        <dbReference type="Proteomes" id="UP000470771"/>
    </source>
</evidence>
<evidence type="ECO:0000259" key="5">
    <source>
        <dbReference type="PROSITE" id="PS50113"/>
    </source>
</evidence>
<feature type="coiled-coil region" evidence="3">
    <location>
        <begin position="247"/>
        <end position="281"/>
    </location>
</feature>
<dbReference type="AlphaFoldDB" id="A0A6N9NNH6"/>
<dbReference type="NCBIfam" id="TIGR00229">
    <property type="entry name" value="sensory_box"/>
    <property type="match status" value="1"/>
</dbReference>
<dbReference type="Gene3D" id="3.60.40.10">
    <property type="entry name" value="PPM-type phosphatase domain"/>
    <property type="match status" value="1"/>
</dbReference>
<dbReference type="InterPro" id="IPR011006">
    <property type="entry name" value="CheY-like_superfamily"/>
</dbReference>
<dbReference type="Pfam" id="PF00072">
    <property type="entry name" value="Response_reg"/>
    <property type="match status" value="1"/>
</dbReference>
<evidence type="ECO:0000313" key="6">
    <source>
        <dbReference type="EMBL" id="NBG66810.1"/>
    </source>
</evidence>
<dbReference type="Gene3D" id="3.30.450.20">
    <property type="entry name" value="PAS domain"/>
    <property type="match status" value="1"/>
</dbReference>
<evidence type="ECO:0000256" key="2">
    <source>
        <dbReference type="PROSITE-ProRule" id="PRU00169"/>
    </source>
</evidence>
<dbReference type="InterPro" id="IPR000700">
    <property type="entry name" value="PAS-assoc_C"/>
</dbReference>
<dbReference type="InterPro" id="IPR001932">
    <property type="entry name" value="PPM-type_phosphatase-like_dom"/>
</dbReference>
<dbReference type="InterPro" id="IPR013767">
    <property type="entry name" value="PAS_fold"/>
</dbReference>
<dbReference type="CDD" id="cd00130">
    <property type="entry name" value="PAS"/>
    <property type="match status" value="1"/>
</dbReference>
<organism evidence="6 7">
    <name type="scientific">Acidiluteibacter ferrifornacis</name>
    <dbReference type="NCBI Taxonomy" id="2692424"/>
    <lineage>
        <taxon>Bacteria</taxon>
        <taxon>Pseudomonadati</taxon>
        <taxon>Bacteroidota</taxon>
        <taxon>Flavobacteriia</taxon>
        <taxon>Flavobacteriales</taxon>
        <taxon>Cryomorphaceae</taxon>
        <taxon>Acidiluteibacter</taxon>
    </lineage>
</organism>
<dbReference type="CDD" id="cd00156">
    <property type="entry name" value="REC"/>
    <property type="match status" value="1"/>
</dbReference>
<evidence type="ECO:0000259" key="4">
    <source>
        <dbReference type="PROSITE" id="PS50110"/>
    </source>
</evidence>
<dbReference type="PROSITE" id="PS50113">
    <property type="entry name" value="PAC"/>
    <property type="match status" value="1"/>
</dbReference>
<comment type="caution">
    <text evidence="6">The sequence shown here is derived from an EMBL/GenBank/DDBJ whole genome shotgun (WGS) entry which is preliminary data.</text>
</comment>
<dbReference type="Gene3D" id="3.40.50.2300">
    <property type="match status" value="1"/>
</dbReference>
<dbReference type="Pfam" id="PF07228">
    <property type="entry name" value="SpoIIE"/>
    <property type="match status" value="1"/>
</dbReference>
<dbReference type="Pfam" id="PF00989">
    <property type="entry name" value="PAS"/>
    <property type="match status" value="1"/>
</dbReference>
<keyword evidence="7" id="KW-1185">Reference proteome</keyword>
<protein>
    <submittedName>
        <fullName evidence="6">SpoIIE family protein phosphatase</fullName>
    </submittedName>
</protein>
<sequence>MNILIVVDNEDDAFFLSELIESNHPEEKSIFHKSTLLEASKALNCDKFDIVLIDLTLPDSFGIFNYLKLFQENADTPFIVLTGINDEYVGINAVKNGAQDFLVKGNFDELLLNRSIQYSIERKKTEVTLRRSENRYKELFYHSIDAIYMTNERGEFITINPSGLKLFEIEKEKLDHYSAHDLYIDQNEREQLIKEIEKTSSVKDFEVKLKKQQSGEVIDCLLSTIKIFDEVQNDYLYQGIIRDITAKKLAEKALNQSLKDLDRANESLITLNNSLEELVQERTFQLNKEKEIVEIQNLEIKRSIQYAKRIQASILPTQSYIRQTLPDSFIYYHPKDIVSGDFYWFTQIGHKAVIAAVDCTGHGVPGAFMSIIGYTALNYIINDKKILEPSVILKELDKQVRTSINQQGANIENSTDGMELGISVIDFQTNKIEYSGANRPMYIYTKNELHKITTSKNSIGGDREGNVKKEFKTFRHQFQTGDLFYLLSDGYVDQFGGPRGKKFMSKNIIHLIEAIKHLPMRDQGKLFEKNIIDWKGNEEQVDDILVIGVRL</sequence>
<dbReference type="EMBL" id="WWNE01000011">
    <property type="protein sequence ID" value="NBG66810.1"/>
    <property type="molecule type" value="Genomic_DNA"/>
</dbReference>
<dbReference type="SMART" id="SM00448">
    <property type="entry name" value="REC"/>
    <property type="match status" value="1"/>
</dbReference>
<keyword evidence="1" id="KW-0378">Hydrolase</keyword>
<accession>A0A6N9NNH6</accession>
<gene>
    <name evidence="6" type="ORF">GQN54_11850</name>
</gene>
<dbReference type="InterPro" id="IPR000014">
    <property type="entry name" value="PAS"/>
</dbReference>
<dbReference type="SUPFAM" id="SSF52172">
    <property type="entry name" value="CheY-like"/>
    <property type="match status" value="1"/>
</dbReference>
<keyword evidence="2" id="KW-0597">Phosphoprotein</keyword>
<dbReference type="PROSITE" id="PS50110">
    <property type="entry name" value="RESPONSE_REGULATORY"/>
    <property type="match status" value="1"/>
</dbReference>
<reference evidence="6 7" key="1">
    <citation type="submission" date="2019-12" db="EMBL/GenBank/DDBJ databases">
        <authorList>
            <person name="Zhao J."/>
        </authorList>
    </citation>
    <scope>NUCLEOTIDE SEQUENCE [LARGE SCALE GENOMIC DNA]</scope>
    <source>
        <strain evidence="6 7">S-15</strain>
    </source>
</reference>
<dbReference type="InterPro" id="IPR036457">
    <property type="entry name" value="PPM-type-like_dom_sf"/>
</dbReference>